<dbReference type="PROSITE" id="PS51886">
    <property type="entry name" value="TLDC"/>
    <property type="match status" value="1"/>
</dbReference>
<feature type="compositionally biased region" description="Low complexity" evidence="5">
    <location>
        <begin position="64"/>
        <end position="85"/>
    </location>
</feature>
<feature type="compositionally biased region" description="Low complexity" evidence="5">
    <location>
        <begin position="359"/>
        <end position="375"/>
    </location>
</feature>
<feature type="region of interest" description="Disordered" evidence="5">
    <location>
        <begin position="52"/>
        <end position="96"/>
    </location>
</feature>
<dbReference type="GeneID" id="8860913"/>
<keyword evidence="3" id="KW-0496">Mitochondrion</keyword>
<keyword evidence="8" id="KW-1185">Reference proteome</keyword>
<feature type="compositionally biased region" description="Basic and acidic residues" evidence="5">
    <location>
        <begin position="190"/>
        <end position="209"/>
    </location>
</feature>
<gene>
    <name evidence="7" type="ORF">NAEGRDRAFT_82284</name>
</gene>
<proteinExistence type="inferred from homology"/>
<dbReference type="InParanoid" id="D2W3Z6"/>
<evidence type="ECO:0000313" key="8">
    <source>
        <dbReference type="Proteomes" id="UP000006671"/>
    </source>
</evidence>
<organism evidence="8">
    <name type="scientific">Naegleria gruberi</name>
    <name type="common">Amoeba</name>
    <dbReference type="NCBI Taxonomy" id="5762"/>
    <lineage>
        <taxon>Eukaryota</taxon>
        <taxon>Discoba</taxon>
        <taxon>Heterolobosea</taxon>
        <taxon>Tetramitia</taxon>
        <taxon>Eutetramitia</taxon>
        <taxon>Vahlkampfiidae</taxon>
        <taxon>Naegleria</taxon>
    </lineage>
</organism>
<dbReference type="AlphaFoldDB" id="D2W3Z6"/>
<comment type="similarity">
    <text evidence="2">Belongs to the OXR1 family.</text>
</comment>
<dbReference type="OrthoDB" id="26679at2759"/>
<dbReference type="Proteomes" id="UP000006671">
    <property type="component" value="Unassembled WGS sequence"/>
</dbReference>
<dbReference type="RefSeq" id="XP_002668948.1">
    <property type="nucleotide sequence ID" value="XM_002668902.1"/>
</dbReference>
<evidence type="ECO:0000313" key="7">
    <source>
        <dbReference type="EMBL" id="EFC36204.1"/>
    </source>
</evidence>
<feature type="domain" description="TLDc" evidence="6">
    <location>
        <begin position="465"/>
        <end position="657"/>
    </location>
</feature>
<protein>
    <recommendedName>
        <fullName evidence="4">Oxidation resistance protein 1</fullName>
    </recommendedName>
</protein>
<accession>D2W3Z6</accession>
<dbReference type="GO" id="GO:0005739">
    <property type="term" value="C:mitochondrion"/>
    <property type="evidence" value="ECO:0007669"/>
    <property type="project" value="UniProtKB-SubCell"/>
</dbReference>
<dbReference type="EMBL" id="GG738935">
    <property type="protein sequence ID" value="EFC36204.1"/>
    <property type="molecule type" value="Genomic_DNA"/>
</dbReference>
<name>D2W3Z6_NAEGR</name>
<dbReference type="PANTHER" id="PTHR23354">
    <property type="entry name" value="NUCLEOLAR PROTEIN 7/ESTROGEN RECEPTOR COACTIVATOR-RELATED"/>
    <property type="match status" value="1"/>
</dbReference>
<comment type="subcellular location">
    <subcellularLocation>
        <location evidence="1">Mitochondrion</location>
    </subcellularLocation>
</comment>
<evidence type="ECO:0000256" key="3">
    <source>
        <dbReference type="ARBA" id="ARBA00023128"/>
    </source>
</evidence>
<dbReference type="VEuPathDB" id="AmoebaDB:NAEGRDRAFT_82284"/>
<dbReference type="Pfam" id="PF07534">
    <property type="entry name" value="TLD"/>
    <property type="match status" value="1"/>
</dbReference>
<evidence type="ECO:0000259" key="6">
    <source>
        <dbReference type="PROSITE" id="PS51886"/>
    </source>
</evidence>
<dbReference type="KEGG" id="ngr:NAEGRDRAFT_82284"/>
<evidence type="ECO:0000256" key="1">
    <source>
        <dbReference type="ARBA" id="ARBA00004173"/>
    </source>
</evidence>
<evidence type="ECO:0000256" key="4">
    <source>
        <dbReference type="ARBA" id="ARBA00040604"/>
    </source>
</evidence>
<feature type="compositionally biased region" description="Polar residues" evidence="5">
    <location>
        <begin position="407"/>
        <end position="419"/>
    </location>
</feature>
<evidence type="ECO:0000256" key="2">
    <source>
        <dbReference type="ARBA" id="ARBA00009540"/>
    </source>
</evidence>
<dbReference type="eggNOG" id="KOG2372">
    <property type="taxonomic scope" value="Eukaryota"/>
</dbReference>
<dbReference type="SMART" id="SM00584">
    <property type="entry name" value="TLDc"/>
    <property type="match status" value="1"/>
</dbReference>
<feature type="region of interest" description="Disordered" evidence="5">
    <location>
        <begin position="346"/>
        <end position="383"/>
    </location>
</feature>
<sequence>MLNNPTESERTNAIQYGDLIGTDVVSNANKQQEISENVNSHHHDANQIINNTEIVDDQRQNKSNPNNTTNTTTTTTSTAVNNNNNKIEEEEELNETTRDIIQKIRKLGEEPSSPTESPYIDFAVDCDCTVAGAALRNGMDIDDFLNANPEYSLLDRLDGGTKVKIKNEKHFEQRIRREERKSQIYTLMKQLEDEERKQEERKKKEESERLALQIQSQQAVLQEIGRRSRASSNAANKESHLTTSAFNFADNVVESVGNTAVNIASGVAHGVGNVTRASTNVVGSVASGMATGVGTVASGVSNGVGTVASGVGSVAESVASGVASVGKGFWNIVGFRSRSGSNAQPFVEELDDRSPPISPNNSSPKQTVSTTTTTSNIEVERTRGRSSSFLSILPFTGEVIEPYITPPQKSSATSKTVGTPTEDHNHLSTKSGSPPVQQFHYPKNLHHDMMMHFKTPQVLEATSPVSLKESQLRELSLSFPLRFRNKNLVLLYSTQEHGISLLTLYRKVAENQPIIIVVETTHGEVFGAFLTCEIELTKRDKYYGDAESFVFKFDKQKEEEEKEEPEDHEDFVLVEHPLKDNKPQPTIHAYKWMKTNEYFQLSSAKQLAVGGGGDGFAFTLDADLKYGSSHKSETYGNDPLTSTTDFEIYSVEAFTLETLTTHSSAHLTKHQSLKLIN</sequence>
<dbReference type="InterPro" id="IPR006571">
    <property type="entry name" value="TLDc_dom"/>
</dbReference>
<reference evidence="7 8" key="1">
    <citation type="journal article" date="2010" name="Cell">
        <title>The genome of Naegleria gruberi illuminates early eukaryotic versatility.</title>
        <authorList>
            <person name="Fritz-Laylin L.K."/>
            <person name="Prochnik S.E."/>
            <person name="Ginger M.L."/>
            <person name="Dacks J.B."/>
            <person name="Carpenter M.L."/>
            <person name="Field M.C."/>
            <person name="Kuo A."/>
            <person name="Paredez A."/>
            <person name="Chapman J."/>
            <person name="Pham J."/>
            <person name="Shu S."/>
            <person name="Neupane R."/>
            <person name="Cipriano M."/>
            <person name="Mancuso J."/>
            <person name="Tu H."/>
            <person name="Salamov A."/>
            <person name="Lindquist E."/>
            <person name="Shapiro H."/>
            <person name="Lucas S."/>
            <person name="Grigoriev I.V."/>
            <person name="Cande W.Z."/>
            <person name="Fulton C."/>
            <person name="Rokhsar D.S."/>
            <person name="Dawson S.C."/>
        </authorList>
    </citation>
    <scope>NUCLEOTIDE SEQUENCE [LARGE SCALE GENOMIC DNA]</scope>
    <source>
        <strain evidence="7 8">NEG-M</strain>
    </source>
</reference>
<feature type="region of interest" description="Disordered" evidence="5">
    <location>
        <begin position="403"/>
        <end position="436"/>
    </location>
</feature>
<feature type="region of interest" description="Disordered" evidence="5">
    <location>
        <begin position="190"/>
        <end position="210"/>
    </location>
</feature>
<dbReference type="OMA" id="HPEDDEY"/>
<evidence type="ECO:0000256" key="5">
    <source>
        <dbReference type="SAM" id="MobiDB-lite"/>
    </source>
</evidence>
<dbReference type="PANTHER" id="PTHR23354:SF62">
    <property type="entry name" value="MUSTARD, ISOFORM V"/>
    <property type="match status" value="1"/>
</dbReference>